<evidence type="ECO:0000256" key="4">
    <source>
        <dbReference type="ARBA" id="ARBA00022968"/>
    </source>
</evidence>
<evidence type="ECO:0000313" key="8">
    <source>
        <dbReference type="Proteomes" id="UP001201262"/>
    </source>
</evidence>
<keyword evidence="8" id="KW-1185">Reference proteome</keyword>
<dbReference type="PANTHER" id="PTHR23033:SF40">
    <property type="entry name" value="APPLE DOMAIN-CONTAINING PROTEIN"/>
    <property type="match status" value="1"/>
</dbReference>
<sequence length="480" mass="55933">MLFSRLLSSTPRHLLNIGLAFFLLLLILLFVNSFHSKDLRESLIQPLHLVSNLPSQKPTQLQSQPTPDRRCNAIPSSPDVAVIIKTGANLIYEKLPIQLLTGLQCANDPLIFSDLAQTLGPYRVYDVLEDVSEDIKQSSDFDYYRQLQEFQRFGQDLRLLHDRAPAWKLDRYKFIHMLKKSWNLRPGHDWYIFLEGDTYILWANAMLWLQQFDPQTPYYFGQQSYYKNEPFAHGGSGIIISRGAMEKVLGDDPEFSPRYDKLAKEEVYGDYVLMKALQEKGVTLSPYKPILQGERLSTLRFGPGRHKDERYWCQPLVSLHHVTPSDVEALWQLEQQQQDLTRPILFSDVYNHFMAPQLPHDSEDREDWYNFSEDAVFKPPGEKPGRPIPESEMTPVQEQAYQSYEQCAAGCAEYHRCMQYSYEFLTQQCSYSFSYRLGERRPPTSDGTRYKSGWLMTKINRDIQENKCSSLEWKGFHSDM</sequence>
<organism evidence="7 8">
    <name type="scientific">Talaromyces proteolyticus</name>
    <dbReference type="NCBI Taxonomy" id="1131652"/>
    <lineage>
        <taxon>Eukaryota</taxon>
        <taxon>Fungi</taxon>
        <taxon>Dikarya</taxon>
        <taxon>Ascomycota</taxon>
        <taxon>Pezizomycotina</taxon>
        <taxon>Eurotiomycetes</taxon>
        <taxon>Eurotiomycetidae</taxon>
        <taxon>Eurotiales</taxon>
        <taxon>Trichocomaceae</taxon>
        <taxon>Talaromyces</taxon>
        <taxon>Talaromyces sect. Bacilispori</taxon>
    </lineage>
</organism>
<evidence type="ECO:0000256" key="2">
    <source>
        <dbReference type="ARBA" id="ARBA00006462"/>
    </source>
</evidence>
<reference evidence="7" key="1">
    <citation type="submission" date="2021-12" db="EMBL/GenBank/DDBJ databases">
        <title>Convergent genome expansion in fungi linked to evolution of root-endophyte symbiosis.</title>
        <authorList>
            <consortium name="DOE Joint Genome Institute"/>
            <person name="Ke Y.-H."/>
            <person name="Bonito G."/>
            <person name="Liao H.-L."/>
            <person name="Looney B."/>
            <person name="Rojas-Flechas A."/>
            <person name="Nash J."/>
            <person name="Hameed K."/>
            <person name="Schadt C."/>
            <person name="Martin F."/>
            <person name="Crous P.W."/>
            <person name="Miettinen O."/>
            <person name="Magnuson J.K."/>
            <person name="Labbe J."/>
            <person name="Jacobson D."/>
            <person name="Doktycz M.J."/>
            <person name="Veneault-Fourrey C."/>
            <person name="Kuo A."/>
            <person name="Mondo S."/>
            <person name="Calhoun S."/>
            <person name="Riley R."/>
            <person name="Ohm R."/>
            <person name="LaButti K."/>
            <person name="Andreopoulos B."/>
            <person name="Pangilinan J."/>
            <person name="Nolan M."/>
            <person name="Tritt A."/>
            <person name="Clum A."/>
            <person name="Lipzen A."/>
            <person name="Daum C."/>
            <person name="Barry K."/>
            <person name="Grigoriev I.V."/>
            <person name="Vilgalys R."/>
        </authorList>
    </citation>
    <scope>NUCLEOTIDE SEQUENCE</scope>
    <source>
        <strain evidence="7">PMI_201</strain>
    </source>
</reference>
<comment type="caution">
    <text evidence="7">The sequence shown here is derived from an EMBL/GenBank/DDBJ whole genome shotgun (WGS) entry which is preliminary data.</text>
</comment>
<dbReference type="RefSeq" id="XP_046070167.1">
    <property type="nucleotide sequence ID" value="XM_046209831.1"/>
</dbReference>
<comment type="similarity">
    <text evidence="2">Belongs to the glycosyltransferase 31 family. Beta3-Gal-T subfamily.</text>
</comment>
<comment type="subcellular location">
    <subcellularLocation>
        <location evidence="1">Membrane</location>
        <topology evidence="1">Single-pass type II membrane protein</topology>
    </subcellularLocation>
</comment>
<dbReference type="EMBL" id="JAJTJA010000008">
    <property type="protein sequence ID" value="KAH8695025.1"/>
    <property type="molecule type" value="Genomic_DNA"/>
</dbReference>
<protein>
    <recommendedName>
        <fullName evidence="9">Apple domain-containing protein</fullName>
    </recommendedName>
</protein>
<evidence type="ECO:0000256" key="1">
    <source>
        <dbReference type="ARBA" id="ARBA00004606"/>
    </source>
</evidence>
<keyword evidence="4" id="KW-0735">Signal-anchor</keyword>
<evidence type="ECO:0000313" key="7">
    <source>
        <dbReference type="EMBL" id="KAH8695025.1"/>
    </source>
</evidence>
<proteinExistence type="inferred from homology"/>
<evidence type="ECO:0000256" key="3">
    <source>
        <dbReference type="ARBA" id="ARBA00022692"/>
    </source>
</evidence>
<keyword evidence="3" id="KW-0812">Transmembrane</keyword>
<dbReference type="GO" id="GO:0016020">
    <property type="term" value="C:membrane"/>
    <property type="evidence" value="ECO:0007669"/>
    <property type="project" value="UniProtKB-SubCell"/>
</dbReference>
<dbReference type="GeneID" id="70240118"/>
<evidence type="ECO:0008006" key="9">
    <source>
        <dbReference type="Google" id="ProtNLM"/>
    </source>
</evidence>
<evidence type="ECO:0000256" key="6">
    <source>
        <dbReference type="ARBA" id="ARBA00023136"/>
    </source>
</evidence>
<accession>A0AAD4KLX6</accession>
<gene>
    <name evidence="7" type="ORF">BGW36DRAFT_195765</name>
</gene>
<keyword evidence="6" id="KW-0472">Membrane</keyword>
<keyword evidence="5" id="KW-1133">Transmembrane helix</keyword>
<dbReference type="AlphaFoldDB" id="A0AAD4KLX6"/>
<dbReference type="InterPro" id="IPR026050">
    <property type="entry name" value="C1GALT1/C1GALT1_chp1"/>
</dbReference>
<evidence type="ECO:0000256" key="5">
    <source>
        <dbReference type="ARBA" id="ARBA00022989"/>
    </source>
</evidence>
<dbReference type="Gene3D" id="3.90.550.50">
    <property type="match status" value="1"/>
</dbReference>
<dbReference type="Proteomes" id="UP001201262">
    <property type="component" value="Unassembled WGS sequence"/>
</dbReference>
<name>A0AAD4KLX6_9EURO</name>
<dbReference type="PANTHER" id="PTHR23033">
    <property type="entry name" value="BETA1,3-GALACTOSYLTRANSFERASE"/>
    <property type="match status" value="1"/>
</dbReference>